<dbReference type="PANTHER" id="PTHR11941:SF54">
    <property type="entry name" value="ENOYL-COA HYDRATASE, MITOCHONDRIAL"/>
    <property type="match status" value="1"/>
</dbReference>
<dbReference type="EMBL" id="SMFZ01000001">
    <property type="protein sequence ID" value="TCK24531.1"/>
    <property type="molecule type" value="Genomic_DNA"/>
</dbReference>
<dbReference type="InterPro" id="IPR001753">
    <property type="entry name" value="Enoyl-CoA_hydra/iso"/>
</dbReference>
<dbReference type="OrthoDB" id="8452484at2"/>
<sequence>MTAPILSRVDGGVAHLTLNRPHARNAITVELASALHDALLDAAERARVIVVRGAGGHFCAGGDFDEVARLRAQGPEAMRPLFETFVGACELIAELPVPVVAAVEGYAMAGGFELIQSVDVAVVREDAVLADNHANLGMIPGGGGSQRLPRLVGPQRALGHILLGERISGAVAAQWGLVHSAAPAERFESTVDGVVANLLAKDPAALTRIKHLVRAGLRGPLTDGLAMETDEIIAHLGEERAGPGLARHGGRNGT</sequence>
<evidence type="ECO:0000313" key="1">
    <source>
        <dbReference type="EMBL" id="TCK24531.1"/>
    </source>
</evidence>
<proteinExistence type="predicted"/>
<comment type="caution">
    <text evidence="1">The sequence shown here is derived from an EMBL/GenBank/DDBJ whole genome shotgun (WGS) entry which is preliminary data.</text>
</comment>
<dbReference type="InterPro" id="IPR029045">
    <property type="entry name" value="ClpP/crotonase-like_dom_sf"/>
</dbReference>
<reference evidence="1 2" key="1">
    <citation type="submission" date="2019-03" db="EMBL/GenBank/DDBJ databases">
        <title>Sequencing the genomes of 1000 actinobacteria strains.</title>
        <authorList>
            <person name="Klenk H.-P."/>
        </authorList>
    </citation>
    <scope>NUCLEOTIDE SEQUENCE [LARGE SCALE GENOMIC DNA]</scope>
    <source>
        <strain evidence="1 2">DSM 44969</strain>
    </source>
</reference>
<keyword evidence="2" id="KW-1185">Reference proteome</keyword>
<name>A0A4R1HT46_PSEEN</name>
<dbReference type="Proteomes" id="UP000295560">
    <property type="component" value="Unassembled WGS sequence"/>
</dbReference>
<dbReference type="CDD" id="cd06558">
    <property type="entry name" value="crotonase-like"/>
    <property type="match status" value="1"/>
</dbReference>
<dbReference type="AlphaFoldDB" id="A0A4R1HT46"/>
<dbReference type="RefSeq" id="WP_132420967.1">
    <property type="nucleotide sequence ID" value="NZ_SMFZ01000001.1"/>
</dbReference>
<protein>
    <submittedName>
        <fullName evidence="1">Enoyl-CoA hydratase/carnithine racemase</fullName>
    </submittedName>
</protein>
<dbReference type="SUPFAM" id="SSF52096">
    <property type="entry name" value="ClpP/crotonase"/>
    <property type="match status" value="1"/>
</dbReference>
<dbReference type="GO" id="GO:0006635">
    <property type="term" value="P:fatty acid beta-oxidation"/>
    <property type="evidence" value="ECO:0007669"/>
    <property type="project" value="TreeGrafter"/>
</dbReference>
<accession>A0A4R1HT46</accession>
<gene>
    <name evidence="1" type="ORF">EV378_0305</name>
</gene>
<dbReference type="GO" id="GO:0003824">
    <property type="term" value="F:catalytic activity"/>
    <property type="evidence" value="ECO:0007669"/>
    <property type="project" value="UniProtKB-ARBA"/>
</dbReference>
<organism evidence="1 2">
    <name type="scientific">Pseudonocardia endophytica</name>
    <dbReference type="NCBI Taxonomy" id="401976"/>
    <lineage>
        <taxon>Bacteria</taxon>
        <taxon>Bacillati</taxon>
        <taxon>Actinomycetota</taxon>
        <taxon>Actinomycetes</taxon>
        <taxon>Pseudonocardiales</taxon>
        <taxon>Pseudonocardiaceae</taxon>
        <taxon>Pseudonocardia</taxon>
    </lineage>
</organism>
<dbReference type="Pfam" id="PF00378">
    <property type="entry name" value="ECH_1"/>
    <property type="match status" value="1"/>
</dbReference>
<dbReference type="PANTHER" id="PTHR11941">
    <property type="entry name" value="ENOYL-COA HYDRATASE-RELATED"/>
    <property type="match status" value="1"/>
</dbReference>
<dbReference type="Gene3D" id="3.90.226.10">
    <property type="entry name" value="2-enoyl-CoA Hydratase, Chain A, domain 1"/>
    <property type="match status" value="1"/>
</dbReference>
<evidence type="ECO:0000313" key="2">
    <source>
        <dbReference type="Proteomes" id="UP000295560"/>
    </source>
</evidence>